<feature type="compositionally biased region" description="Low complexity" evidence="3">
    <location>
        <begin position="103"/>
        <end position="114"/>
    </location>
</feature>
<gene>
    <name evidence="5" type="ORF">IFR04_012015</name>
</gene>
<evidence type="ECO:0000313" key="6">
    <source>
        <dbReference type="Proteomes" id="UP000664132"/>
    </source>
</evidence>
<dbReference type="Pfam" id="PF16679">
    <property type="entry name" value="CDT1_C"/>
    <property type="match status" value="1"/>
</dbReference>
<sequence length="472" mass="51843">MRTAIKRRKLAPTSKTVSTGKSRGLNAFTTVSKASTSTSTKEIIEKNIRVDIATAPAQTTNNKKRKFVEDEESAKPETTLPAANLSQQRATRSPHTPQQQVVTESSPSSIETPTKGARNLLDRFCISSKTPTRSPLSFNSSSSSLIASTPEKSYRAPCSNLPTELLDLINLHAAFLTALSIHYAHNGTHSPADLRNLCPDVARAWGKRRVTLEDIRRTIGVLNTSIPDENDSRISRLSLSDYGHGKICIEIRMLAKGGRIARPVNEDLLNEIFERGVSRAWEERDAETGIKEFIEGLPLEAITTCSSLIKMSPLLAKGQRRLEDLKTGITVKEAVKVKVEVAGPKLTLLERLRAKQMQNANTPSPPSKAEIARKAALGRIDEVVAILVILSTSTSIGQSRISFTLPTIIGKLRDSFKTPMSKEEADTCIRLLASEIAPEWVKLVKMGKVEALVVNRDERPSELDIKERVGRA</sequence>
<accession>A0A8H7T863</accession>
<feature type="compositionally biased region" description="Polar residues" evidence="3">
    <location>
        <begin position="84"/>
        <end position="102"/>
    </location>
</feature>
<evidence type="ECO:0000259" key="4">
    <source>
        <dbReference type="Pfam" id="PF16679"/>
    </source>
</evidence>
<keyword evidence="2" id="KW-0131">Cell cycle</keyword>
<feature type="region of interest" description="Disordered" evidence="3">
    <location>
        <begin position="1"/>
        <end position="24"/>
    </location>
</feature>
<evidence type="ECO:0000256" key="1">
    <source>
        <dbReference type="ARBA" id="ARBA00008356"/>
    </source>
</evidence>
<comment type="caution">
    <text evidence="5">The sequence shown here is derived from an EMBL/GenBank/DDBJ whole genome shotgun (WGS) entry which is preliminary data.</text>
</comment>
<dbReference type="Gene3D" id="1.10.10.1420">
    <property type="entry name" value="DNA replication factor Cdt1, C-terminal WH domain"/>
    <property type="match status" value="1"/>
</dbReference>
<keyword evidence="6" id="KW-1185">Reference proteome</keyword>
<dbReference type="OrthoDB" id="341730at2759"/>
<organism evidence="5 6">
    <name type="scientific">Cadophora malorum</name>
    <dbReference type="NCBI Taxonomy" id="108018"/>
    <lineage>
        <taxon>Eukaryota</taxon>
        <taxon>Fungi</taxon>
        <taxon>Dikarya</taxon>
        <taxon>Ascomycota</taxon>
        <taxon>Pezizomycotina</taxon>
        <taxon>Leotiomycetes</taxon>
        <taxon>Helotiales</taxon>
        <taxon>Ploettnerulaceae</taxon>
        <taxon>Cadophora</taxon>
    </lineage>
</organism>
<protein>
    <recommendedName>
        <fullName evidence="4">DNA replication factor Cdt1 C-terminal domain-containing protein</fullName>
    </recommendedName>
</protein>
<feature type="region of interest" description="Disordered" evidence="3">
    <location>
        <begin position="55"/>
        <end position="115"/>
    </location>
</feature>
<feature type="domain" description="DNA replication factor Cdt1 C-terminal" evidence="4">
    <location>
        <begin position="348"/>
        <end position="447"/>
    </location>
</feature>
<dbReference type="InterPro" id="IPR032054">
    <property type="entry name" value="Cdt1_C"/>
</dbReference>
<evidence type="ECO:0000313" key="5">
    <source>
        <dbReference type="EMBL" id="KAG4414877.1"/>
    </source>
</evidence>
<name>A0A8H7T863_9HELO</name>
<comment type="similarity">
    <text evidence="1">Belongs to the Cdt1 family.</text>
</comment>
<feature type="compositionally biased region" description="Basic residues" evidence="3">
    <location>
        <begin position="1"/>
        <end position="10"/>
    </location>
</feature>
<evidence type="ECO:0000256" key="3">
    <source>
        <dbReference type="SAM" id="MobiDB-lite"/>
    </source>
</evidence>
<dbReference type="EMBL" id="JAFJYH010000245">
    <property type="protein sequence ID" value="KAG4414877.1"/>
    <property type="molecule type" value="Genomic_DNA"/>
</dbReference>
<reference evidence="5" key="1">
    <citation type="submission" date="2021-02" db="EMBL/GenBank/DDBJ databases">
        <title>Genome sequence Cadophora malorum strain M34.</title>
        <authorList>
            <person name="Stefanovic E."/>
            <person name="Vu D."/>
            <person name="Scully C."/>
            <person name="Dijksterhuis J."/>
            <person name="Roader J."/>
            <person name="Houbraken J."/>
        </authorList>
    </citation>
    <scope>NUCLEOTIDE SEQUENCE</scope>
    <source>
        <strain evidence="5">M34</strain>
    </source>
</reference>
<dbReference type="Proteomes" id="UP000664132">
    <property type="component" value="Unassembled WGS sequence"/>
</dbReference>
<proteinExistence type="inferred from homology"/>
<dbReference type="Pfam" id="PF26121">
    <property type="entry name" value="HTH_CDT1"/>
    <property type="match status" value="1"/>
</dbReference>
<dbReference type="InterPro" id="IPR038090">
    <property type="entry name" value="Cdt1_C_WH_dom_sf"/>
</dbReference>
<dbReference type="AlphaFoldDB" id="A0A8H7T863"/>
<evidence type="ECO:0000256" key="2">
    <source>
        <dbReference type="ARBA" id="ARBA00023306"/>
    </source>
</evidence>